<evidence type="ECO:0000313" key="1">
    <source>
        <dbReference type="EMBL" id="MFC3701549.1"/>
    </source>
</evidence>
<accession>A0ABV7WRR8</accession>
<reference evidence="2" key="1">
    <citation type="journal article" date="2019" name="Int. J. Syst. Evol. Microbiol.">
        <title>The Global Catalogue of Microorganisms (GCM) 10K type strain sequencing project: providing services to taxonomists for standard genome sequencing and annotation.</title>
        <authorList>
            <consortium name="The Broad Institute Genomics Platform"/>
            <consortium name="The Broad Institute Genome Sequencing Center for Infectious Disease"/>
            <person name="Wu L."/>
            <person name="Ma J."/>
        </authorList>
    </citation>
    <scope>NUCLEOTIDE SEQUENCE [LARGE SCALE GENOMIC DNA]</scope>
    <source>
        <strain evidence="2">CECT 8288</strain>
    </source>
</reference>
<organism evidence="1 2">
    <name type="scientific">Reinekea marina</name>
    <dbReference type="NCBI Taxonomy" id="1310421"/>
    <lineage>
        <taxon>Bacteria</taxon>
        <taxon>Pseudomonadati</taxon>
        <taxon>Pseudomonadota</taxon>
        <taxon>Gammaproteobacteria</taxon>
        <taxon>Oceanospirillales</taxon>
        <taxon>Saccharospirillaceae</taxon>
        <taxon>Reinekea</taxon>
    </lineage>
</organism>
<protein>
    <submittedName>
        <fullName evidence="1">PA4642 family protein</fullName>
    </submittedName>
</protein>
<proteinExistence type="predicted"/>
<gene>
    <name evidence="1" type="ORF">ACFOND_07875</name>
</gene>
<dbReference type="NCBIfam" id="NF038106">
    <property type="entry name" value="gamma_NF038106"/>
    <property type="match status" value="1"/>
</dbReference>
<sequence>MKKDKKRIEDEQWSEEQLQDYLNFQPLDDTDVDFQCLYRAYTRMNADVFEVFVDRFIEAGRNVNAQNKQGQSLADIIADHKKGAPYLQALTH</sequence>
<name>A0ABV7WRR8_9GAMM</name>
<dbReference type="Proteomes" id="UP001595710">
    <property type="component" value="Unassembled WGS sequence"/>
</dbReference>
<comment type="caution">
    <text evidence="1">The sequence shown here is derived from an EMBL/GenBank/DDBJ whole genome shotgun (WGS) entry which is preliminary data.</text>
</comment>
<dbReference type="RefSeq" id="WP_216000302.1">
    <property type="nucleotide sequence ID" value="NZ_JAUFQI010000001.1"/>
</dbReference>
<dbReference type="EMBL" id="JBHRYN010000010">
    <property type="protein sequence ID" value="MFC3701549.1"/>
    <property type="molecule type" value="Genomic_DNA"/>
</dbReference>
<evidence type="ECO:0000313" key="2">
    <source>
        <dbReference type="Proteomes" id="UP001595710"/>
    </source>
</evidence>
<dbReference type="InterPro" id="IPR047742">
    <property type="entry name" value="PA4642-like"/>
</dbReference>
<keyword evidence="2" id="KW-1185">Reference proteome</keyword>